<dbReference type="SMART" id="SM01019">
    <property type="entry name" value="B3"/>
    <property type="match status" value="1"/>
</dbReference>
<proteinExistence type="predicted"/>
<dbReference type="SUPFAM" id="SSF101936">
    <property type="entry name" value="DNA-binding pseudobarrel domain"/>
    <property type="match status" value="1"/>
</dbReference>
<feature type="domain" description="TF-B3" evidence="7">
    <location>
        <begin position="48"/>
        <end position="144"/>
    </location>
</feature>
<evidence type="ECO:0000256" key="2">
    <source>
        <dbReference type="ARBA" id="ARBA00023015"/>
    </source>
</evidence>
<evidence type="ECO:0000259" key="7">
    <source>
        <dbReference type="PROSITE" id="PS50863"/>
    </source>
</evidence>
<comment type="caution">
    <text evidence="8">The sequence shown here is derived from an EMBL/GenBank/DDBJ whole genome shotgun (WGS) entry which is preliminary data.</text>
</comment>
<feature type="region of interest" description="Disordered" evidence="6">
    <location>
        <begin position="1"/>
        <end position="20"/>
    </location>
</feature>
<sequence length="196" mass="22763">MDSLACKPNGKAENHQMEDLQAHPLLLKPTTTEMQGDEFWPLSGKPYFHIILTRSHVKPLYQMVIPAKIHSVLPSATIPVVLTYRDKNWEAVYHGEHRSHKRFNHSWKTFVNDNNLKTGDACVFELMESNSRNLKFRVQVLRGDIPSKLLDKLSSMFTMDDGWLIYMITKYDICKTKWKFRQRGSSVVRRSNLVAS</sequence>
<keyword evidence="4" id="KW-0804">Transcription</keyword>
<keyword evidence="9" id="KW-1185">Reference proteome</keyword>
<organism evidence="8 9">
    <name type="scientific">Liquidambar formosana</name>
    <name type="common">Formosan gum</name>
    <dbReference type="NCBI Taxonomy" id="63359"/>
    <lineage>
        <taxon>Eukaryota</taxon>
        <taxon>Viridiplantae</taxon>
        <taxon>Streptophyta</taxon>
        <taxon>Embryophyta</taxon>
        <taxon>Tracheophyta</taxon>
        <taxon>Spermatophyta</taxon>
        <taxon>Magnoliopsida</taxon>
        <taxon>eudicotyledons</taxon>
        <taxon>Gunneridae</taxon>
        <taxon>Pentapetalae</taxon>
        <taxon>Saxifragales</taxon>
        <taxon>Altingiaceae</taxon>
        <taxon>Liquidambar</taxon>
    </lineage>
</organism>
<dbReference type="PANTHER" id="PTHR31391:SF64">
    <property type="entry name" value="B3 DOMAIN-CONTAINING PROTEIN OS06G0112300"/>
    <property type="match status" value="1"/>
</dbReference>
<gene>
    <name evidence="8" type="ORF">L1049_018669</name>
</gene>
<dbReference type="Pfam" id="PF02362">
    <property type="entry name" value="B3"/>
    <property type="match status" value="1"/>
</dbReference>
<dbReference type="GO" id="GO:0003677">
    <property type="term" value="F:DNA binding"/>
    <property type="evidence" value="ECO:0007669"/>
    <property type="project" value="UniProtKB-KW"/>
</dbReference>
<evidence type="ECO:0000256" key="4">
    <source>
        <dbReference type="ARBA" id="ARBA00023163"/>
    </source>
</evidence>
<evidence type="ECO:0000256" key="3">
    <source>
        <dbReference type="ARBA" id="ARBA00023125"/>
    </source>
</evidence>
<keyword evidence="3" id="KW-0238">DNA-binding</keyword>
<evidence type="ECO:0000313" key="9">
    <source>
        <dbReference type="Proteomes" id="UP001415857"/>
    </source>
</evidence>
<dbReference type="PROSITE" id="PS50863">
    <property type="entry name" value="B3"/>
    <property type="match status" value="1"/>
</dbReference>
<comment type="subcellular location">
    <subcellularLocation>
        <location evidence="1">Nucleus</location>
    </subcellularLocation>
</comment>
<feature type="compositionally biased region" description="Basic and acidic residues" evidence="6">
    <location>
        <begin position="10"/>
        <end position="20"/>
    </location>
</feature>
<dbReference type="InterPro" id="IPR015300">
    <property type="entry name" value="DNA-bd_pseudobarrel_sf"/>
</dbReference>
<reference evidence="8 9" key="1">
    <citation type="journal article" date="2024" name="Plant J.">
        <title>Genome sequences and population genomics reveal climatic adaptation and genomic divergence between two closely related sweetgum species.</title>
        <authorList>
            <person name="Xu W.Q."/>
            <person name="Ren C.Q."/>
            <person name="Zhang X.Y."/>
            <person name="Comes H.P."/>
            <person name="Liu X.H."/>
            <person name="Li Y.G."/>
            <person name="Kettle C.J."/>
            <person name="Jalonen R."/>
            <person name="Gaisberger H."/>
            <person name="Ma Y.Z."/>
            <person name="Qiu Y.X."/>
        </authorList>
    </citation>
    <scope>NUCLEOTIDE SEQUENCE [LARGE SCALE GENOMIC DNA]</scope>
    <source>
        <strain evidence="8">Hangzhou</strain>
    </source>
</reference>
<protein>
    <recommendedName>
        <fullName evidence="7">TF-B3 domain-containing protein</fullName>
    </recommendedName>
</protein>
<evidence type="ECO:0000256" key="6">
    <source>
        <dbReference type="SAM" id="MobiDB-lite"/>
    </source>
</evidence>
<evidence type="ECO:0000256" key="1">
    <source>
        <dbReference type="ARBA" id="ARBA00004123"/>
    </source>
</evidence>
<evidence type="ECO:0000256" key="5">
    <source>
        <dbReference type="ARBA" id="ARBA00023242"/>
    </source>
</evidence>
<dbReference type="AlphaFoldDB" id="A0AAP0RBB4"/>
<dbReference type="PANTHER" id="PTHR31391">
    <property type="entry name" value="B3 DOMAIN-CONTAINING PROTEIN OS11G0197600-RELATED"/>
    <property type="match status" value="1"/>
</dbReference>
<keyword evidence="5" id="KW-0539">Nucleus</keyword>
<name>A0AAP0RBB4_LIQFO</name>
<dbReference type="GO" id="GO:0005634">
    <property type="term" value="C:nucleus"/>
    <property type="evidence" value="ECO:0007669"/>
    <property type="project" value="UniProtKB-SubCell"/>
</dbReference>
<keyword evidence="2" id="KW-0805">Transcription regulation</keyword>
<dbReference type="CDD" id="cd10017">
    <property type="entry name" value="B3_DNA"/>
    <property type="match status" value="1"/>
</dbReference>
<dbReference type="Gene3D" id="2.40.330.10">
    <property type="entry name" value="DNA-binding pseudobarrel domain"/>
    <property type="match status" value="1"/>
</dbReference>
<dbReference type="InterPro" id="IPR044837">
    <property type="entry name" value="REM16-like"/>
</dbReference>
<accession>A0AAP0RBB4</accession>
<dbReference type="InterPro" id="IPR003340">
    <property type="entry name" value="B3_DNA-bd"/>
</dbReference>
<evidence type="ECO:0000313" key="8">
    <source>
        <dbReference type="EMBL" id="KAK9273857.1"/>
    </source>
</evidence>
<dbReference type="Proteomes" id="UP001415857">
    <property type="component" value="Unassembled WGS sequence"/>
</dbReference>
<dbReference type="EMBL" id="JBBPBK010000012">
    <property type="protein sequence ID" value="KAK9273857.1"/>
    <property type="molecule type" value="Genomic_DNA"/>
</dbReference>